<feature type="region of interest" description="Disordered" evidence="1">
    <location>
        <begin position="1"/>
        <end position="21"/>
    </location>
</feature>
<dbReference type="Proteomes" id="UP001151699">
    <property type="component" value="Chromosome X"/>
</dbReference>
<accession>A0A9Q0MVB1</accession>
<name>A0A9Q0MVB1_9DIPT</name>
<organism evidence="2 3">
    <name type="scientific">Pseudolycoriella hygida</name>
    <dbReference type="NCBI Taxonomy" id="35572"/>
    <lineage>
        <taxon>Eukaryota</taxon>
        <taxon>Metazoa</taxon>
        <taxon>Ecdysozoa</taxon>
        <taxon>Arthropoda</taxon>
        <taxon>Hexapoda</taxon>
        <taxon>Insecta</taxon>
        <taxon>Pterygota</taxon>
        <taxon>Neoptera</taxon>
        <taxon>Endopterygota</taxon>
        <taxon>Diptera</taxon>
        <taxon>Nematocera</taxon>
        <taxon>Sciaroidea</taxon>
        <taxon>Sciaridae</taxon>
        <taxon>Pseudolycoriella</taxon>
    </lineage>
</organism>
<evidence type="ECO:0000313" key="3">
    <source>
        <dbReference type="Proteomes" id="UP001151699"/>
    </source>
</evidence>
<dbReference type="AlphaFoldDB" id="A0A9Q0MVB1"/>
<proteinExistence type="predicted"/>
<sequence length="72" mass="8092">MVHQPSKNPKTKSSKSKTRTQEHIIQFKSILDESKIKFMERMSASVKDIGDIKLFEIRETIGSGAFGVVVVV</sequence>
<evidence type="ECO:0000313" key="2">
    <source>
        <dbReference type="EMBL" id="KAJ6637865.1"/>
    </source>
</evidence>
<keyword evidence="3" id="KW-1185">Reference proteome</keyword>
<reference evidence="2" key="1">
    <citation type="submission" date="2022-07" db="EMBL/GenBank/DDBJ databases">
        <authorList>
            <person name="Trinca V."/>
            <person name="Uliana J.V.C."/>
            <person name="Torres T.T."/>
            <person name="Ward R.J."/>
            <person name="Monesi N."/>
        </authorList>
    </citation>
    <scope>NUCLEOTIDE SEQUENCE</scope>
    <source>
        <strain evidence="2">HSMRA1968</strain>
        <tissue evidence="2">Whole embryos</tissue>
    </source>
</reference>
<protein>
    <submittedName>
        <fullName evidence="2">Uncharacterized protein</fullName>
    </submittedName>
</protein>
<dbReference type="EMBL" id="WJQU01000003">
    <property type="protein sequence ID" value="KAJ6637865.1"/>
    <property type="molecule type" value="Genomic_DNA"/>
</dbReference>
<feature type="compositionally biased region" description="Basic residues" evidence="1">
    <location>
        <begin position="9"/>
        <end position="18"/>
    </location>
</feature>
<evidence type="ECO:0000256" key="1">
    <source>
        <dbReference type="SAM" id="MobiDB-lite"/>
    </source>
</evidence>
<comment type="caution">
    <text evidence="2">The sequence shown here is derived from an EMBL/GenBank/DDBJ whole genome shotgun (WGS) entry which is preliminary data.</text>
</comment>
<gene>
    <name evidence="2" type="ORF">Bhyg_10596</name>
</gene>